<dbReference type="InParanoid" id="A0A067R7I8"/>
<accession>A0A067R7I8</accession>
<keyword evidence="1" id="KW-1133">Transmembrane helix</keyword>
<evidence type="ECO:0000256" key="1">
    <source>
        <dbReference type="SAM" id="Phobius"/>
    </source>
</evidence>
<gene>
    <name evidence="2" type="ORF">L798_06120</name>
</gene>
<dbReference type="AlphaFoldDB" id="A0A067R7I8"/>
<evidence type="ECO:0000313" key="3">
    <source>
        <dbReference type="Proteomes" id="UP000027135"/>
    </source>
</evidence>
<protein>
    <submittedName>
        <fullName evidence="2">Uncharacterized protein</fullName>
    </submittedName>
</protein>
<proteinExistence type="predicted"/>
<sequence length="124" mass="14546">MVNKPFLPTFQEQSLHAAALRMRAEILLETLAEMVYSPFSHLMRLVTQESFIIIPNDNPKYFHSKLALTIFVFQLKAFLFFCFGLGFCQYILRPKLFHGKRSFRSEIFSKCMLQMLSNQSLDLK</sequence>
<keyword evidence="1" id="KW-0812">Transmembrane</keyword>
<dbReference type="EMBL" id="KK852655">
    <property type="protein sequence ID" value="KDR19323.1"/>
    <property type="molecule type" value="Genomic_DNA"/>
</dbReference>
<reference evidence="2 3" key="1">
    <citation type="journal article" date="2014" name="Nat. Commun.">
        <title>Molecular traces of alternative social organization in a termite genome.</title>
        <authorList>
            <person name="Terrapon N."/>
            <person name="Li C."/>
            <person name="Robertson H.M."/>
            <person name="Ji L."/>
            <person name="Meng X."/>
            <person name="Booth W."/>
            <person name="Chen Z."/>
            <person name="Childers C.P."/>
            <person name="Glastad K.M."/>
            <person name="Gokhale K."/>
            <person name="Gowin J."/>
            <person name="Gronenberg W."/>
            <person name="Hermansen R.A."/>
            <person name="Hu H."/>
            <person name="Hunt B.G."/>
            <person name="Huylmans A.K."/>
            <person name="Khalil S.M."/>
            <person name="Mitchell R.D."/>
            <person name="Munoz-Torres M.C."/>
            <person name="Mustard J.A."/>
            <person name="Pan H."/>
            <person name="Reese J.T."/>
            <person name="Scharf M.E."/>
            <person name="Sun F."/>
            <person name="Vogel H."/>
            <person name="Xiao J."/>
            <person name="Yang W."/>
            <person name="Yang Z."/>
            <person name="Yang Z."/>
            <person name="Zhou J."/>
            <person name="Zhu J."/>
            <person name="Brent C.S."/>
            <person name="Elsik C.G."/>
            <person name="Goodisman M.A."/>
            <person name="Liberles D.A."/>
            <person name="Roe R.M."/>
            <person name="Vargo E.L."/>
            <person name="Vilcinskas A."/>
            <person name="Wang J."/>
            <person name="Bornberg-Bauer E."/>
            <person name="Korb J."/>
            <person name="Zhang G."/>
            <person name="Liebig J."/>
        </authorList>
    </citation>
    <scope>NUCLEOTIDE SEQUENCE [LARGE SCALE GENOMIC DNA]</scope>
    <source>
        <tissue evidence="2">Whole organism</tissue>
    </source>
</reference>
<name>A0A067R7I8_ZOONE</name>
<organism evidence="2 3">
    <name type="scientific">Zootermopsis nevadensis</name>
    <name type="common">Dampwood termite</name>
    <dbReference type="NCBI Taxonomy" id="136037"/>
    <lineage>
        <taxon>Eukaryota</taxon>
        <taxon>Metazoa</taxon>
        <taxon>Ecdysozoa</taxon>
        <taxon>Arthropoda</taxon>
        <taxon>Hexapoda</taxon>
        <taxon>Insecta</taxon>
        <taxon>Pterygota</taxon>
        <taxon>Neoptera</taxon>
        <taxon>Polyneoptera</taxon>
        <taxon>Dictyoptera</taxon>
        <taxon>Blattodea</taxon>
        <taxon>Blattoidea</taxon>
        <taxon>Termitoidae</taxon>
        <taxon>Termopsidae</taxon>
        <taxon>Zootermopsis</taxon>
    </lineage>
</organism>
<dbReference type="Proteomes" id="UP000027135">
    <property type="component" value="Unassembled WGS sequence"/>
</dbReference>
<keyword evidence="1" id="KW-0472">Membrane</keyword>
<keyword evidence="3" id="KW-1185">Reference proteome</keyword>
<evidence type="ECO:0000313" key="2">
    <source>
        <dbReference type="EMBL" id="KDR19323.1"/>
    </source>
</evidence>
<feature type="transmembrane region" description="Helical" evidence="1">
    <location>
        <begin position="66"/>
        <end position="92"/>
    </location>
</feature>